<dbReference type="Proteomes" id="UP000244184">
    <property type="component" value="Unassembled WGS sequence"/>
</dbReference>
<gene>
    <name evidence="1" type="ORF">C8Z91_08165</name>
</gene>
<protein>
    <recommendedName>
        <fullName evidence="3">Gp5/Type VI secretion system Vgr protein OB-fold domain-containing protein</fullName>
    </recommendedName>
</protein>
<reference evidence="1 2" key="1">
    <citation type="submission" date="2018-03" db="EMBL/GenBank/DDBJ databases">
        <title>Genome sequence of Paenibacillus elgii strain AC13 an antimicrobial compound producing bacteria.</title>
        <authorList>
            <person name="Kurokawa A.S."/>
            <person name="Araujo J.F."/>
            <person name="Costa R.A."/>
            <person name="Ortega D.B."/>
            <person name="Pires A.S."/>
            <person name="Pappas G.J.Jr."/>
            <person name="Franco O.L."/>
            <person name="Barreto C."/>
            <person name="Magalhaes B.S."/>
            <person name="Kruger R.H."/>
        </authorList>
    </citation>
    <scope>NUCLEOTIDE SEQUENCE [LARGE SCALE GENOMIC DNA]</scope>
    <source>
        <strain evidence="1 2">AC13</strain>
    </source>
</reference>
<organism evidence="1 2">
    <name type="scientific">Paenibacillus elgii</name>
    <dbReference type="NCBI Taxonomy" id="189691"/>
    <lineage>
        <taxon>Bacteria</taxon>
        <taxon>Bacillati</taxon>
        <taxon>Bacillota</taxon>
        <taxon>Bacilli</taxon>
        <taxon>Bacillales</taxon>
        <taxon>Paenibacillaceae</taxon>
        <taxon>Paenibacillus</taxon>
    </lineage>
</organism>
<dbReference type="Gene3D" id="3.55.50.10">
    <property type="entry name" value="Baseplate protein-like domains"/>
    <property type="match status" value="1"/>
</dbReference>
<proteinExistence type="predicted"/>
<comment type="caution">
    <text evidence="1">The sequence shown here is derived from an EMBL/GenBank/DDBJ whole genome shotgun (WGS) entry which is preliminary data.</text>
</comment>
<evidence type="ECO:0000313" key="1">
    <source>
        <dbReference type="EMBL" id="PUA39394.1"/>
    </source>
</evidence>
<dbReference type="SUPFAM" id="SSF69279">
    <property type="entry name" value="Phage tail proteins"/>
    <property type="match status" value="1"/>
</dbReference>
<evidence type="ECO:0008006" key="3">
    <source>
        <dbReference type="Google" id="ProtNLM"/>
    </source>
</evidence>
<dbReference type="AlphaFoldDB" id="A0A2T6G5F8"/>
<sequence length="464" mass="52896">MEPIIRMNQTAIALTNPKVRITQRINDHAKAYFTGIVRDDVKERYVEMAESSTTLEISYRKEDGKLIDLFKGRLMNIRVRAAANVYYIVGEAVSHTYAMDMKINRRTFQNQKLTYHKLVENLLGNYSGANWNSSLDQTTLQKFTMQYDETDWEFMKRMASRFRWGLIPSPTAVKPQFYFGLPHGVEKGELTNFNFSVTRKIGSGVESENSNLLYYKIHSTGKKDVLLNIGDSVTYKNRPLYVFQSIAAIRHGVLKHEYVLTTSDGLQQKRLRNSKLKGSSVRGKVIGIEEDRIKVHFHEIDKAKPAVAETCSFPHATFYTAEGDTGWYCMPELDDEVNIYFPSDNEEEAIVTHSIRMKIKDGDLIKKPEVKIFMTKHRKAIAFTNNEILITGKDDEVLIRLIDDHGIEIRSKKDIRVKADGNLSLHAGNTVQISAQNTLGLKCKTSLVELDGNVKLQGDKVKTN</sequence>
<accession>A0A2T6G5F8</accession>
<dbReference type="RefSeq" id="WP_108531003.1">
    <property type="nucleotide sequence ID" value="NZ_PYHP01000022.1"/>
</dbReference>
<evidence type="ECO:0000313" key="2">
    <source>
        <dbReference type="Proteomes" id="UP000244184"/>
    </source>
</evidence>
<dbReference type="EMBL" id="PYHP01000022">
    <property type="protein sequence ID" value="PUA39394.1"/>
    <property type="molecule type" value="Genomic_DNA"/>
</dbReference>
<name>A0A2T6G5F8_9BACL</name>